<keyword evidence="4" id="KW-1185">Reference proteome</keyword>
<dbReference type="InterPro" id="IPR025315">
    <property type="entry name" value="DUF4220"/>
</dbReference>
<sequence>MAGLEPLVVVWKGSGVRVVVLLSFAVQVILLALADVRRYFSLPVLKAIIWSAYMLADTAAVYALGHMSLVSKSPDHHLMALWAPLLLVHLGGQDNITAYAIEDNQLWLRHLQNFGVQVIAAAYVLHVSTVLGSQTWLRSACIVIFVVGVLKYGERVVALLCACSYASSSLSATSYKDFLSRHKRPDVNNSATSPAHVHERVDVLDASPTHLVELQLIAYTLLDVPKKMFEGPTRYVEIYGAQRLRGEDMFRVVVIQLSMMYDLLYTKAAVVHGWYSACIRVLSLPATVAALVLFHLHLHASGHKRISMLGSMGQHDLFLLCSRARKNLSSKIAAWIGWDDCWDSGVYSWSIRLTEELIQAVVQVVSRSENNEEFDVKNSRGRASLIRCNQGSNEKLLRTVELDLDESILVWHIATHLCLTWLQLRDGRSHRRRRVDRSKVTDLDVVTALSNYMFFLLATRPYMLPYPVSRQRYVQLCHDVITPSEDQLGSIEGLVRAWNGTPPLALAVSDMNKALEKGCELAQQLLTMRTPDMTTLHMILDVWVEMLCYAAYWCNENFHAKHLNDGGELMTIVALFILYYSKGLIINTSAATDTHTTSENV</sequence>
<dbReference type="Gramene" id="TraesCS5D03G1039600.1">
    <property type="protein sequence ID" value="TraesCS5D03G1039600.1.CDS"/>
    <property type="gene ID" value="TraesCS5D03G1039600"/>
</dbReference>
<protein>
    <recommendedName>
        <fullName evidence="2">DUF4220 domain-containing protein</fullName>
    </recommendedName>
</protein>
<accession>A0A3B6MYZ4</accession>
<dbReference type="Gramene" id="TraesWEE_scaffold_102831_01G000100.1">
    <property type="protein sequence ID" value="TraesWEE_scaffold_102831_01G000100.1"/>
    <property type="gene ID" value="TraesWEE_scaffold_102831_01G000100"/>
</dbReference>
<dbReference type="Pfam" id="PF04578">
    <property type="entry name" value="DUF594"/>
    <property type="match status" value="1"/>
</dbReference>
<dbReference type="Gramene" id="TraesROB_scaffold_145347_01G000100.1">
    <property type="protein sequence ID" value="TraesROB_scaffold_145347_01G000100.1"/>
    <property type="gene ID" value="TraesROB_scaffold_145347_01G000100"/>
</dbReference>
<reference evidence="3" key="2">
    <citation type="submission" date="2018-10" db="UniProtKB">
        <authorList>
            <consortium name="EnsemblPlants"/>
        </authorList>
    </citation>
    <scope>IDENTIFICATION</scope>
</reference>
<keyword evidence="1" id="KW-0812">Transmembrane</keyword>
<evidence type="ECO:0000259" key="2">
    <source>
        <dbReference type="Pfam" id="PF13968"/>
    </source>
</evidence>
<name>A0A3B6MYZ4_WHEAT</name>
<evidence type="ECO:0000313" key="4">
    <source>
        <dbReference type="Proteomes" id="UP000019116"/>
    </source>
</evidence>
<proteinExistence type="predicted"/>
<evidence type="ECO:0000313" key="3">
    <source>
        <dbReference type="EnsemblPlants" id="TraesCS5D02G471400.1"/>
    </source>
</evidence>
<reference evidence="3" key="1">
    <citation type="submission" date="2018-08" db="EMBL/GenBank/DDBJ databases">
        <authorList>
            <person name="Rossello M."/>
        </authorList>
    </citation>
    <scope>NUCLEOTIDE SEQUENCE [LARGE SCALE GENOMIC DNA]</scope>
    <source>
        <strain evidence="3">cv. Chinese Spring</strain>
    </source>
</reference>
<dbReference type="InterPro" id="IPR007658">
    <property type="entry name" value="DUF594"/>
</dbReference>
<feature type="transmembrane region" description="Helical" evidence="1">
    <location>
        <begin position="48"/>
        <end position="69"/>
    </location>
</feature>
<feature type="transmembrane region" description="Helical" evidence="1">
    <location>
        <begin position="81"/>
        <end position="101"/>
    </location>
</feature>
<dbReference type="Gramene" id="TraesCLE_scaffold_117409_01G000100.1">
    <property type="protein sequence ID" value="TraesCLE_scaffold_117409_01G000100.1"/>
    <property type="gene ID" value="TraesCLE_scaffold_117409_01G000100"/>
</dbReference>
<dbReference type="EnsemblPlants" id="TraesCS5D02G471400.1">
    <property type="protein sequence ID" value="TraesCS5D02G471400.1"/>
    <property type="gene ID" value="TraesCS5D02G471400"/>
</dbReference>
<dbReference type="Proteomes" id="UP000019116">
    <property type="component" value="Chromosome 5D"/>
</dbReference>
<feature type="transmembrane region" description="Helical" evidence="1">
    <location>
        <begin position="122"/>
        <end position="150"/>
    </location>
</feature>
<organism evidence="3">
    <name type="scientific">Triticum aestivum</name>
    <name type="common">Wheat</name>
    <dbReference type="NCBI Taxonomy" id="4565"/>
    <lineage>
        <taxon>Eukaryota</taxon>
        <taxon>Viridiplantae</taxon>
        <taxon>Streptophyta</taxon>
        <taxon>Embryophyta</taxon>
        <taxon>Tracheophyta</taxon>
        <taxon>Spermatophyta</taxon>
        <taxon>Magnoliopsida</taxon>
        <taxon>Liliopsida</taxon>
        <taxon>Poales</taxon>
        <taxon>Poaceae</taxon>
        <taxon>BOP clade</taxon>
        <taxon>Pooideae</taxon>
        <taxon>Triticodae</taxon>
        <taxon>Triticeae</taxon>
        <taxon>Triticinae</taxon>
        <taxon>Triticum</taxon>
    </lineage>
</organism>
<keyword evidence="1" id="KW-0472">Membrane</keyword>
<dbReference type="OrthoDB" id="1689146at2759"/>
<dbReference type="STRING" id="4565.A0A3B6MYZ4"/>
<feature type="domain" description="DUF4220" evidence="2">
    <location>
        <begin position="50"/>
        <end position="300"/>
    </location>
</feature>
<keyword evidence="1" id="KW-1133">Transmembrane helix</keyword>
<evidence type="ECO:0000256" key="1">
    <source>
        <dbReference type="SAM" id="Phobius"/>
    </source>
</evidence>
<dbReference type="Pfam" id="PF13968">
    <property type="entry name" value="DUF4220"/>
    <property type="match status" value="1"/>
</dbReference>
<dbReference type="Gramene" id="TraesRN5D0101073900.1">
    <property type="protein sequence ID" value="TraesRN5D0101073900.1"/>
    <property type="gene ID" value="TraesRN5D0101073900"/>
</dbReference>
<dbReference type="OMA" id="GANSCAS"/>
<dbReference type="AlphaFoldDB" id="A0A3B6MYZ4"/>
<dbReference type="Gramene" id="TraesCS5D02G471400.1">
    <property type="protein sequence ID" value="TraesCS5D02G471400.1"/>
    <property type="gene ID" value="TraesCS5D02G471400"/>
</dbReference>
<dbReference type="Gramene" id="TraesCAD_scaffold_106640_01G000100.1">
    <property type="protein sequence ID" value="TraesCAD_scaffold_106640_01G000100.1"/>
    <property type="gene ID" value="TraesCAD_scaffold_106640_01G000100"/>
</dbReference>
<dbReference type="PANTHER" id="PTHR31325">
    <property type="entry name" value="OS01G0798800 PROTEIN-RELATED"/>
    <property type="match status" value="1"/>
</dbReference>
<feature type="transmembrane region" description="Helical" evidence="1">
    <location>
        <begin position="15"/>
        <end position="36"/>
    </location>
</feature>